<sequence length="330" mass="37333">MRVPARLRTVRAATENRAQSRNVIQKIEKQNESDKPPLYQIYEVLNFDDAEAHHGLNRNDLRGNASIPAWLWPVVRLVPNEGFDKHHDSPDRLKQLLKSRYFHEDEAPWHFPTVVTKRYPSLNGVEYSEVPTARPDSSTSAVWLAAPLLTFFLLLLLGILIRKIIRCLLAPHHNTCLLIEHLEEQQRSNSLDLPVTSHERNEDDLSVTLSVESQYSDQSDNETDLPPPYSECGTNRTETNNLAFSEELPPSYSTCLETFNSIDDILKVHKGLNVEEPQAPPETAAHLNNIDDTDRSNIEQNSSRTLSTVVDTTNLDNRLVSGQGGSENVE</sequence>
<dbReference type="OrthoDB" id="7316543at2759"/>
<organism evidence="3 4">
    <name type="scientific">Arctia plantaginis</name>
    <name type="common">Wood tiger moth</name>
    <name type="synonym">Phalaena plantaginis</name>
    <dbReference type="NCBI Taxonomy" id="874455"/>
    <lineage>
        <taxon>Eukaryota</taxon>
        <taxon>Metazoa</taxon>
        <taxon>Ecdysozoa</taxon>
        <taxon>Arthropoda</taxon>
        <taxon>Hexapoda</taxon>
        <taxon>Insecta</taxon>
        <taxon>Pterygota</taxon>
        <taxon>Neoptera</taxon>
        <taxon>Endopterygota</taxon>
        <taxon>Lepidoptera</taxon>
        <taxon>Glossata</taxon>
        <taxon>Ditrysia</taxon>
        <taxon>Noctuoidea</taxon>
        <taxon>Erebidae</taxon>
        <taxon>Arctiinae</taxon>
        <taxon>Arctia</taxon>
    </lineage>
</organism>
<gene>
    <name evidence="3" type="ORF">APLA_LOCUS8234</name>
</gene>
<proteinExistence type="predicted"/>
<evidence type="ECO:0000256" key="1">
    <source>
        <dbReference type="SAM" id="MobiDB-lite"/>
    </source>
</evidence>
<keyword evidence="4" id="KW-1185">Reference proteome</keyword>
<name>A0A8S1A705_ARCPL</name>
<feature type="region of interest" description="Disordered" evidence="1">
    <location>
        <begin position="211"/>
        <end position="231"/>
    </location>
</feature>
<keyword evidence="2" id="KW-0472">Membrane</keyword>
<dbReference type="Proteomes" id="UP000494106">
    <property type="component" value="Unassembled WGS sequence"/>
</dbReference>
<feature type="region of interest" description="Disordered" evidence="1">
    <location>
        <begin position="285"/>
        <end position="305"/>
    </location>
</feature>
<accession>A0A8S1A705</accession>
<keyword evidence="2" id="KW-0812">Transmembrane</keyword>
<dbReference type="AlphaFoldDB" id="A0A8S1A705"/>
<comment type="caution">
    <text evidence="3">The sequence shown here is derived from an EMBL/GenBank/DDBJ whole genome shotgun (WGS) entry which is preliminary data.</text>
</comment>
<evidence type="ECO:0000313" key="3">
    <source>
        <dbReference type="EMBL" id="CAB3240354.1"/>
    </source>
</evidence>
<dbReference type="EMBL" id="CADEBC010000505">
    <property type="protein sequence ID" value="CAB3240354.1"/>
    <property type="molecule type" value="Genomic_DNA"/>
</dbReference>
<reference evidence="3 4" key="1">
    <citation type="submission" date="2020-04" db="EMBL/GenBank/DDBJ databases">
        <authorList>
            <person name="Wallbank WR R."/>
            <person name="Pardo Diaz C."/>
            <person name="Kozak K."/>
            <person name="Martin S."/>
            <person name="Jiggins C."/>
            <person name="Moest M."/>
            <person name="Warren A I."/>
            <person name="Byers J.R.P. K."/>
            <person name="Montejo-Kovacevich G."/>
            <person name="Yen C E."/>
        </authorList>
    </citation>
    <scope>NUCLEOTIDE SEQUENCE [LARGE SCALE GENOMIC DNA]</scope>
</reference>
<protein>
    <submittedName>
        <fullName evidence="3">Uncharacterized protein</fullName>
    </submittedName>
</protein>
<evidence type="ECO:0000313" key="4">
    <source>
        <dbReference type="Proteomes" id="UP000494106"/>
    </source>
</evidence>
<keyword evidence="2" id="KW-1133">Transmembrane helix</keyword>
<feature type="transmembrane region" description="Helical" evidence="2">
    <location>
        <begin position="141"/>
        <end position="161"/>
    </location>
</feature>
<evidence type="ECO:0000256" key="2">
    <source>
        <dbReference type="SAM" id="Phobius"/>
    </source>
</evidence>